<gene>
    <name evidence="1" type="ORF">PIB30_102321</name>
</gene>
<dbReference type="EMBL" id="JASCZI010123964">
    <property type="protein sequence ID" value="MED6165726.1"/>
    <property type="molecule type" value="Genomic_DNA"/>
</dbReference>
<proteinExistence type="predicted"/>
<dbReference type="Proteomes" id="UP001341840">
    <property type="component" value="Unassembled WGS sequence"/>
</dbReference>
<reference evidence="1 2" key="1">
    <citation type="journal article" date="2023" name="Plants (Basel)">
        <title>Bridging the Gap: Combining Genomics and Transcriptomics Approaches to Understand Stylosanthes scabra, an Orphan Legume from the Brazilian Caatinga.</title>
        <authorList>
            <person name="Ferreira-Neto J.R.C."/>
            <person name="da Silva M.D."/>
            <person name="Binneck E."/>
            <person name="de Melo N.F."/>
            <person name="da Silva R.H."/>
            <person name="de Melo A.L.T.M."/>
            <person name="Pandolfi V."/>
            <person name="Bustamante F.O."/>
            <person name="Brasileiro-Vidal A.C."/>
            <person name="Benko-Iseppon A.M."/>
        </authorList>
    </citation>
    <scope>NUCLEOTIDE SEQUENCE [LARGE SCALE GENOMIC DNA]</scope>
    <source>
        <tissue evidence="1">Leaves</tissue>
    </source>
</reference>
<feature type="non-terminal residue" evidence="1">
    <location>
        <position position="103"/>
    </location>
</feature>
<name>A0ABU6UX68_9FABA</name>
<feature type="non-terminal residue" evidence="1">
    <location>
        <position position="1"/>
    </location>
</feature>
<organism evidence="1 2">
    <name type="scientific">Stylosanthes scabra</name>
    <dbReference type="NCBI Taxonomy" id="79078"/>
    <lineage>
        <taxon>Eukaryota</taxon>
        <taxon>Viridiplantae</taxon>
        <taxon>Streptophyta</taxon>
        <taxon>Embryophyta</taxon>
        <taxon>Tracheophyta</taxon>
        <taxon>Spermatophyta</taxon>
        <taxon>Magnoliopsida</taxon>
        <taxon>eudicotyledons</taxon>
        <taxon>Gunneridae</taxon>
        <taxon>Pentapetalae</taxon>
        <taxon>rosids</taxon>
        <taxon>fabids</taxon>
        <taxon>Fabales</taxon>
        <taxon>Fabaceae</taxon>
        <taxon>Papilionoideae</taxon>
        <taxon>50 kb inversion clade</taxon>
        <taxon>dalbergioids sensu lato</taxon>
        <taxon>Dalbergieae</taxon>
        <taxon>Pterocarpus clade</taxon>
        <taxon>Stylosanthes</taxon>
    </lineage>
</organism>
<sequence length="103" mass="11320">GGYFTDECGAVKCWMGEKVSGKCHGEVYLQGLELAVQFLLEILNIENENMILVSNRKDIVEWLSGKEEAGWETRVVSSGVTVVVPPFSKSVSAAAGEDTLRRR</sequence>
<evidence type="ECO:0000313" key="2">
    <source>
        <dbReference type="Proteomes" id="UP001341840"/>
    </source>
</evidence>
<keyword evidence="2" id="KW-1185">Reference proteome</keyword>
<accession>A0ABU6UX68</accession>
<protein>
    <recommendedName>
        <fullName evidence="3">RNase H type-1 domain-containing protein</fullName>
    </recommendedName>
</protein>
<evidence type="ECO:0000313" key="1">
    <source>
        <dbReference type="EMBL" id="MED6165726.1"/>
    </source>
</evidence>
<comment type="caution">
    <text evidence="1">The sequence shown here is derived from an EMBL/GenBank/DDBJ whole genome shotgun (WGS) entry which is preliminary data.</text>
</comment>
<evidence type="ECO:0008006" key="3">
    <source>
        <dbReference type="Google" id="ProtNLM"/>
    </source>
</evidence>